<evidence type="ECO:0000256" key="9">
    <source>
        <dbReference type="SAM" id="MobiDB-lite"/>
    </source>
</evidence>
<dbReference type="Gene3D" id="1.20.5.1930">
    <property type="match status" value="1"/>
</dbReference>
<dbReference type="PANTHER" id="PTHR24421">
    <property type="entry name" value="NITRATE/NITRITE SENSOR PROTEIN NARX-RELATED"/>
    <property type="match status" value="1"/>
</dbReference>
<evidence type="ECO:0000256" key="4">
    <source>
        <dbReference type="ARBA" id="ARBA00022679"/>
    </source>
</evidence>
<feature type="transmembrane region" description="Helical" evidence="10">
    <location>
        <begin position="40"/>
        <end position="63"/>
    </location>
</feature>
<dbReference type="EMBL" id="JBHMCF010000011">
    <property type="protein sequence ID" value="MFB9469940.1"/>
    <property type="molecule type" value="Genomic_DNA"/>
</dbReference>
<evidence type="ECO:0000256" key="6">
    <source>
        <dbReference type="ARBA" id="ARBA00022777"/>
    </source>
</evidence>
<gene>
    <name evidence="13" type="ORF">ACFFR3_10520</name>
</gene>
<feature type="transmembrane region" description="Helical" evidence="10">
    <location>
        <begin position="12"/>
        <end position="34"/>
    </location>
</feature>
<keyword evidence="3" id="KW-0597">Phosphoprotein</keyword>
<feature type="transmembrane region" description="Helical" evidence="10">
    <location>
        <begin position="99"/>
        <end position="129"/>
    </location>
</feature>
<evidence type="ECO:0000256" key="10">
    <source>
        <dbReference type="SAM" id="Phobius"/>
    </source>
</evidence>
<evidence type="ECO:0000256" key="3">
    <source>
        <dbReference type="ARBA" id="ARBA00022553"/>
    </source>
</evidence>
<reference evidence="13 14" key="1">
    <citation type="submission" date="2024-09" db="EMBL/GenBank/DDBJ databases">
        <authorList>
            <person name="Sun Q."/>
            <person name="Mori K."/>
        </authorList>
    </citation>
    <scope>NUCLEOTIDE SEQUENCE [LARGE SCALE GENOMIC DNA]</scope>
    <source>
        <strain evidence="13 14">JCM 3324</strain>
    </source>
</reference>
<dbReference type="PANTHER" id="PTHR24421:SF10">
    <property type="entry name" value="NITRATE_NITRITE SENSOR PROTEIN NARQ"/>
    <property type="match status" value="1"/>
</dbReference>
<evidence type="ECO:0000259" key="11">
    <source>
        <dbReference type="Pfam" id="PF02518"/>
    </source>
</evidence>
<comment type="catalytic activity">
    <reaction evidence="1">
        <text>ATP + protein L-histidine = ADP + protein N-phospho-L-histidine.</text>
        <dbReference type="EC" id="2.7.13.3"/>
    </reaction>
</comment>
<dbReference type="Pfam" id="PF02518">
    <property type="entry name" value="HATPase_c"/>
    <property type="match status" value="1"/>
</dbReference>
<keyword evidence="10" id="KW-0812">Transmembrane</keyword>
<comment type="caution">
    <text evidence="13">The sequence shown here is derived from an EMBL/GenBank/DDBJ whole genome shotgun (WGS) entry which is preliminary data.</text>
</comment>
<feature type="region of interest" description="Disordered" evidence="9">
    <location>
        <begin position="270"/>
        <end position="290"/>
    </location>
</feature>
<feature type="compositionally biased region" description="Basic and acidic residues" evidence="9">
    <location>
        <begin position="270"/>
        <end position="285"/>
    </location>
</feature>
<dbReference type="RefSeq" id="WP_364376057.1">
    <property type="nucleotide sequence ID" value="NZ_JBHMCF010000011.1"/>
</dbReference>
<proteinExistence type="predicted"/>
<keyword evidence="8" id="KW-0902">Two-component regulatory system</keyword>
<keyword evidence="5" id="KW-0547">Nucleotide-binding</keyword>
<keyword evidence="6 13" id="KW-0418">Kinase</keyword>
<keyword evidence="10" id="KW-0472">Membrane</keyword>
<feature type="domain" description="Signal transduction histidine kinase subgroup 3 dimerisation and phosphoacceptor" evidence="12">
    <location>
        <begin position="202"/>
        <end position="271"/>
    </location>
</feature>
<dbReference type="Gene3D" id="3.30.565.10">
    <property type="entry name" value="Histidine kinase-like ATPase, C-terminal domain"/>
    <property type="match status" value="1"/>
</dbReference>
<evidence type="ECO:0000313" key="14">
    <source>
        <dbReference type="Proteomes" id="UP001589568"/>
    </source>
</evidence>
<protein>
    <recommendedName>
        <fullName evidence="2">histidine kinase</fullName>
        <ecNumber evidence="2">2.7.13.3</ecNumber>
    </recommendedName>
</protein>
<feature type="transmembrane region" description="Helical" evidence="10">
    <location>
        <begin position="149"/>
        <end position="168"/>
    </location>
</feature>
<dbReference type="InterPro" id="IPR011712">
    <property type="entry name" value="Sig_transdc_His_kin_sub3_dim/P"/>
</dbReference>
<dbReference type="GO" id="GO:0016301">
    <property type="term" value="F:kinase activity"/>
    <property type="evidence" value="ECO:0007669"/>
    <property type="project" value="UniProtKB-KW"/>
</dbReference>
<evidence type="ECO:0000256" key="8">
    <source>
        <dbReference type="ARBA" id="ARBA00023012"/>
    </source>
</evidence>
<sequence length="412" mass="42957">MTGNLFRRWTCLILGGALLMPYMMVGVLVAGLVSGEPGNLLLPAQIGVFAAMLPVVAVTGLFLPVRGLEVSAAQGLLGARVRTPPRQTGRTWQERRRTAAWFTLHLGVGGVLSGCTLAILPFTAFTLVVLFTGPPPDLGGMEITPGWNAVLWALGGVALLIALIALAAGAGELLARLAPVLLGPTPSERLAAAEEHARALAERNRLARELHDSVGHALSVVTLQAAAAGRVLDRDSDDARATARTALAAVEQSARAALDDLDHVLGLLRDDASPGRDAEDDERRTTPQATLADLGELIATSGASVQRQVGDLSGVPAVVSREAYRIVQEALTNAIKHGHGPVRLTAAVHGDDLHLEVVNAQRGGGGWSGGWSGGRGLAGMRERVRLLRGELEAGPAAGGWRVTARLPLRSGS</sequence>
<dbReference type="CDD" id="cd16917">
    <property type="entry name" value="HATPase_UhpB-NarQ-NarX-like"/>
    <property type="match status" value="1"/>
</dbReference>
<dbReference type="InterPro" id="IPR003594">
    <property type="entry name" value="HATPase_dom"/>
</dbReference>
<dbReference type="SUPFAM" id="SSF55874">
    <property type="entry name" value="ATPase domain of HSP90 chaperone/DNA topoisomerase II/histidine kinase"/>
    <property type="match status" value="1"/>
</dbReference>
<evidence type="ECO:0000313" key="13">
    <source>
        <dbReference type="EMBL" id="MFB9469940.1"/>
    </source>
</evidence>
<evidence type="ECO:0000256" key="2">
    <source>
        <dbReference type="ARBA" id="ARBA00012438"/>
    </source>
</evidence>
<name>A0ABV5NI16_9ACTN</name>
<keyword evidence="14" id="KW-1185">Reference proteome</keyword>
<keyword evidence="10" id="KW-1133">Transmembrane helix</keyword>
<evidence type="ECO:0000256" key="1">
    <source>
        <dbReference type="ARBA" id="ARBA00000085"/>
    </source>
</evidence>
<keyword evidence="4" id="KW-0808">Transferase</keyword>
<organism evidence="13 14">
    <name type="scientific">Nonomuraea salmonea</name>
    <dbReference type="NCBI Taxonomy" id="46181"/>
    <lineage>
        <taxon>Bacteria</taxon>
        <taxon>Bacillati</taxon>
        <taxon>Actinomycetota</taxon>
        <taxon>Actinomycetes</taxon>
        <taxon>Streptosporangiales</taxon>
        <taxon>Streptosporangiaceae</taxon>
        <taxon>Nonomuraea</taxon>
    </lineage>
</organism>
<evidence type="ECO:0000256" key="5">
    <source>
        <dbReference type="ARBA" id="ARBA00022741"/>
    </source>
</evidence>
<evidence type="ECO:0000259" key="12">
    <source>
        <dbReference type="Pfam" id="PF07730"/>
    </source>
</evidence>
<dbReference type="Proteomes" id="UP001589568">
    <property type="component" value="Unassembled WGS sequence"/>
</dbReference>
<accession>A0ABV5NI16</accession>
<dbReference type="InterPro" id="IPR036890">
    <property type="entry name" value="HATPase_C_sf"/>
</dbReference>
<evidence type="ECO:0000256" key="7">
    <source>
        <dbReference type="ARBA" id="ARBA00022840"/>
    </source>
</evidence>
<dbReference type="InterPro" id="IPR050482">
    <property type="entry name" value="Sensor_HK_TwoCompSys"/>
</dbReference>
<keyword evidence="7" id="KW-0067">ATP-binding</keyword>
<feature type="domain" description="Histidine kinase/HSP90-like ATPase" evidence="11">
    <location>
        <begin position="321"/>
        <end position="409"/>
    </location>
</feature>
<dbReference type="Pfam" id="PF07730">
    <property type="entry name" value="HisKA_3"/>
    <property type="match status" value="1"/>
</dbReference>
<dbReference type="EC" id="2.7.13.3" evidence="2"/>